<dbReference type="GO" id="GO:0031037">
    <property type="term" value="P:myosin II filament disassembly"/>
    <property type="evidence" value="ECO:0007669"/>
    <property type="project" value="TreeGrafter"/>
</dbReference>
<reference evidence="8" key="1">
    <citation type="submission" date="2020-10" db="EMBL/GenBank/DDBJ databases">
        <authorList>
            <person name="Kikuchi T."/>
        </authorList>
    </citation>
    <scope>NUCLEOTIDE SEQUENCE</scope>
    <source>
        <strain evidence="8">NKZ352</strain>
    </source>
</reference>
<dbReference type="CDD" id="cd16967">
    <property type="entry name" value="Alpha_kinase_eEF2K"/>
    <property type="match status" value="1"/>
</dbReference>
<dbReference type="PANTHER" id="PTHR45992">
    <property type="entry name" value="EUKARYOTIC ELONGATION FACTOR 2 KINASE-RELATED"/>
    <property type="match status" value="1"/>
</dbReference>
<feature type="region of interest" description="Disordered" evidence="6">
    <location>
        <begin position="353"/>
        <end position="420"/>
    </location>
</feature>
<keyword evidence="3" id="KW-0547">Nucleotide-binding</keyword>
<dbReference type="SMART" id="SM00811">
    <property type="entry name" value="Alpha_kinase"/>
    <property type="match status" value="1"/>
</dbReference>
<dbReference type="InterPro" id="IPR006597">
    <property type="entry name" value="Sel1-like"/>
</dbReference>
<feature type="compositionally biased region" description="Basic and acidic residues" evidence="6">
    <location>
        <begin position="386"/>
        <end position="409"/>
    </location>
</feature>
<evidence type="ECO:0000256" key="4">
    <source>
        <dbReference type="ARBA" id="ARBA00022777"/>
    </source>
</evidence>
<evidence type="ECO:0000256" key="2">
    <source>
        <dbReference type="ARBA" id="ARBA00022679"/>
    </source>
</evidence>
<comment type="caution">
    <text evidence="8">The sequence shown here is derived from an EMBL/GenBank/DDBJ whole genome shotgun (WGS) entry which is preliminary data.</text>
</comment>
<dbReference type="Gene3D" id="1.25.40.10">
    <property type="entry name" value="Tetratricopeptide repeat domain"/>
    <property type="match status" value="1"/>
</dbReference>
<dbReference type="GO" id="GO:0004686">
    <property type="term" value="F:elongation factor-2 kinase activity"/>
    <property type="evidence" value="ECO:0007669"/>
    <property type="project" value="InterPro"/>
</dbReference>
<evidence type="ECO:0000256" key="1">
    <source>
        <dbReference type="ARBA" id="ARBA00022527"/>
    </source>
</evidence>
<evidence type="ECO:0000256" key="5">
    <source>
        <dbReference type="ARBA" id="ARBA00022840"/>
    </source>
</evidence>
<dbReference type="Gene3D" id="1.25.10.10">
    <property type="entry name" value="Leucine-rich Repeat Variant"/>
    <property type="match status" value="1"/>
</dbReference>
<dbReference type="FunFam" id="3.20.200.10:FF:000002">
    <property type="entry name" value="Eukaryotic elongation factor 2 kinase"/>
    <property type="match status" value="1"/>
</dbReference>
<dbReference type="SMART" id="SM00671">
    <property type="entry name" value="SEL1"/>
    <property type="match status" value="2"/>
</dbReference>
<dbReference type="GO" id="GO:1903013">
    <property type="term" value="P:response to differentiation-inducing factor 1"/>
    <property type="evidence" value="ECO:0007669"/>
    <property type="project" value="TreeGrafter"/>
</dbReference>
<proteinExistence type="predicted"/>
<dbReference type="InterPro" id="IPR011990">
    <property type="entry name" value="TPR-like_helical_dom_sf"/>
</dbReference>
<dbReference type="GO" id="GO:0005524">
    <property type="term" value="F:ATP binding"/>
    <property type="evidence" value="ECO:0007669"/>
    <property type="project" value="UniProtKB-KW"/>
</dbReference>
<keyword evidence="9" id="KW-1185">Reference proteome</keyword>
<dbReference type="OrthoDB" id="301415at2759"/>
<feature type="domain" description="Alpha-type protein kinase" evidence="7">
    <location>
        <begin position="100"/>
        <end position="309"/>
    </location>
</feature>
<dbReference type="InterPro" id="IPR016024">
    <property type="entry name" value="ARM-type_fold"/>
</dbReference>
<feature type="region of interest" description="Disordered" evidence="6">
    <location>
        <begin position="1532"/>
        <end position="1568"/>
    </location>
</feature>
<gene>
    <name evidence="8" type="ORF">CAUJ_LOCUS5108</name>
</gene>
<dbReference type="Gene3D" id="3.20.200.10">
    <property type="entry name" value="MHCK/EF2 kinase"/>
    <property type="match status" value="1"/>
</dbReference>
<dbReference type="Proteomes" id="UP000835052">
    <property type="component" value="Unassembled WGS sequence"/>
</dbReference>
<keyword evidence="5" id="KW-0067">ATP-binding</keyword>
<dbReference type="SUPFAM" id="SSF48371">
    <property type="entry name" value="ARM repeat"/>
    <property type="match status" value="1"/>
</dbReference>
<dbReference type="InterPro" id="IPR047588">
    <property type="entry name" value="eEF2K_a_kinase_dom"/>
</dbReference>
<evidence type="ECO:0000256" key="3">
    <source>
        <dbReference type="ARBA" id="ARBA00022741"/>
    </source>
</evidence>
<dbReference type="InterPro" id="IPR004166">
    <property type="entry name" value="a-kinase_dom"/>
</dbReference>
<evidence type="ECO:0000259" key="7">
    <source>
        <dbReference type="PROSITE" id="PS51158"/>
    </source>
</evidence>
<evidence type="ECO:0000256" key="6">
    <source>
        <dbReference type="SAM" id="MobiDB-lite"/>
    </source>
</evidence>
<dbReference type="SUPFAM" id="SSF81901">
    <property type="entry name" value="HCP-like"/>
    <property type="match status" value="1"/>
</dbReference>
<dbReference type="InterPro" id="IPR051852">
    <property type="entry name" value="Alpha-type_PK"/>
</dbReference>
<keyword evidence="4" id="KW-0418">Kinase</keyword>
<evidence type="ECO:0000313" key="9">
    <source>
        <dbReference type="Proteomes" id="UP000835052"/>
    </source>
</evidence>
<dbReference type="EMBL" id="CAJGYM010000010">
    <property type="protein sequence ID" value="CAD6189189.1"/>
    <property type="molecule type" value="Genomic_DNA"/>
</dbReference>
<dbReference type="PROSITE" id="PS51158">
    <property type="entry name" value="ALPHA_KINASE"/>
    <property type="match status" value="1"/>
</dbReference>
<protein>
    <recommendedName>
        <fullName evidence="7">Alpha-type protein kinase domain-containing protein</fullName>
    </recommendedName>
</protein>
<feature type="compositionally biased region" description="Acidic residues" evidence="6">
    <location>
        <begin position="1537"/>
        <end position="1553"/>
    </location>
</feature>
<sequence>MASIDKDKIAKYLQDTTSSDLQAQANNYLQSPREAPAVAPSLLAVSSADDVNDRKLNRDHVQGLMARWRQAVHRSFRLKEDPWRSLPNEDCPVLQAKRFRYTALAKRWTEDEVEVRLHPEAFARGAMRECYRLKKLSSLSSNRDWSFAHNYVAKRYINDVDRRVLFEDVRLQMDAKLWAEEYNRFGPPKKIDIMQMCVIEIIDLPGSPLYHLEHFIEGEYIKYNSNSGFVSEVSRMTPQAFSHFTFERSGHQMIVVDVQGVGDLYTDPQVHTVIGTDYGDGNLGTRGMALFFHSHECNDICEALSLSQFDLSPREHLRNKHKTASQSAPATVYSRERPPSLCMAITDNTGSDAMECLRRRTTSSRASSTSRLSMENEDSSTSEICDDAKKGELHLDDDKEHVEDDKSASSEEESDVERELHPRKVGFYDLKKIRPVSRQDSLGSSIGKSSMNSSRLTRETECDEFWKAARKQSIPAGAISAIQLAELRNFEARVNQTSVLGQIHIDIARYYELGRFEEGENKEKILLTTCSDNEEVSGVIDYDKQSAIFHLNVARKCGSLEAVMTSAQILFGMPHELLKDVNDKDLYPNTQMDAENRHNIGFDLMETAAEMGDRGAMLFVAKAYETGIGLRTEDHTSYKKAVEWYQRVVGFQDKEEDGECFAVPFSHYEILAKMAQLYQEGGYGLDQDFERAYDLFNEAAEAAMEAMNGKLATKYYEKAEMCASSIFLKNTIITYWAPEDDSIPETSASDKVFLRTHIIDAVCGAERTFRPHLLASLSQILRSDFESNWPELPSMIGTKLCDKHPLIVQGAVLVLLRLAKIYEYKRTTGMNTYIDLMSKALRHLFEVAKHAIPCLAGPMNADNIAHLFIQKNVLKLFYALTQYSMNLSIVPEEFACEWMFLCIEIASKPEPKQLATADEDDREGAVFWKCKKWSTRILERIYDRFVSPGSATETFKKALEVCMEIAFQSRKSFATSKVIYNALSYVNLCVAYSSTWKLIKPHFKELLSEVVHPVLSHTEDDTDLWNDDPEEFIREKYDAYDDVANPVYAATSLILSISKRKEMMNAILQYTINKLSKSKDSKEIDGALHIVGIIADDLISTPKYRKEVPQLLDAHLLPNLSNPERFIRARAAWCAHQYSECPFKDTRILSRIATRCLQLFHDQNEELPVRVEAGLAIKFLIEEQKNEVVAELVRPHIGEILTRILEIVSRTQIEEMVDVLDCFVEKFLDDIIPVAENLAETIASMYVDILRGENAEDRTEALMRVTYVLSNLLDALEEHEELLRKLEPHVLRIIHEILTLGNIDFYEDVLLLLRSICSVYISVPMWGAYEALCDSLMNAPSLIHQLPDFTSVFHLFVTKDNESFLARPERVMALIHLANRVFRDISQIEDNYIHAGKILEIVILVSGDHIKDYIPHIIEAVMCRFDNTFGKQSTVQSQMILILTALLHVDKFTLFQVLCSMDLNHLTPPDFLLRHLIYHKFNGIHNRKLAIVGILTIMDLPIEYRPETLTLHPGAIMDKCLDLFQGMQKAIKKKNEAEEEESEEEEEDDDDDDGPARNGKRVVDNCLSDDDDEIDIDHLESMQMLQKSDEKLEDIESDDDDDDNYSEIDDLEFTTPIDGPNSIDVFVGFRNSMIKIEKSDYSLYSKMLEDMNKDNTAYLPQLAAICEQHVRAKESREVGQAGGYNFSNLDVPTSFNFGG</sequence>
<dbReference type="PANTHER" id="PTHR45992:SF2">
    <property type="entry name" value="EUKARYOTIC ELONGATION FACTOR 2 KINASE"/>
    <property type="match status" value="1"/>
</dbReference>
<dbReference type="InterPro" id="IPR011009">
    <property type="entry name" value="Kinase-like_dom_sf"/>
</dbReference>
<dbReference type="Pfam" id="PF02816">
    <property type="entry name" value="Alpha_kinase"/>
    <property type="match status" value="1"/>
</dbReference>
<name>A0A8S1H087_9PELO</name>
<evidence type="ECO:0000313" key="8">
    <source>
        <dbReference type="EMBL" id="CAD6189189.1"/>
    </source>
</evidence>
<keyword evidence="1" id="KW-0723">Serine/threonine-protein kinase</keyword>
<keyword evidence="2" id="KW-0808">Transferase</keyword>
<accession>A0A8S1H087</accession>
<dbReference type="SUPFAM" id="SSF56112">
    <property type="entry name" value="Protein kinase-like (PK-like)"/>
    <property type="match status" value="1"/>
</dbReference>
<dbReference type="Gene3D" id="3.30.200.20">
    <property type="entry name" value="Phosphorylase Kinase, domain 1"/>
    <property type="match status" value="1"/>
</dbReference>
<organism evidence="8 9">
    <name type="scientific">Caenorhabditis auriculariae</name>
    <dbReference type="NCBI Taxonomy" id="2777116"/>
    <lineage>
        <taxon>Eukaryota</taxon>
        <taxon>Metazoa</taxon>
        <taxon>Ecdysozoa</taxon>
        <taxon>Nematoda</taxon>
        <taxon>Chromadorea</taxon>
        <taxon>Rhabditida</taxon>
        <taxon>Rhabditina</taxon>
        <taxon>Rhabditomorpha</taxon>
        <taxon>Rhabditoidea</taxon>
        <taxon>Rhabditidae</taxon>
        <taxon>Peloderinae</taxon>
        <taxon>Caenorhabditis</taxon>
    </lineage>
</organism>
<dbReference type="InterPro" id="IPR011989">
    <property type="entry name" value="ARM-like"/>
</dbReference>